<evidence type="ECO:0000313" key="2">
    <source>
        <dbReference type="EMBL" id="KAG2883501.1"/>
    </source>
</evidence>
<evidence type="ECO:0000313" key="3">
    <source>
        <dbReference type="EMBL" id="KAG2962014.1"/>
    </source>
</evidence>
<comment type="caution">
    <text evidence="1">The sequence shown here is derived from an EMBL/GenBank/DDBJ whole genome shotgun (WGS) entry which is preliminary data.</text>
</comment>
<sequence>MINELKDKDEGVSFPRIRFAPRLGAAPPLKFAL</sequence>
<dbReference type="Proteomes" id="UP000774804">
    <property type="component" value="Unassembled WGS sequence"/>
</dbReference>
<reference evidence="1" key="1">
    <citation type="submission" date="2018-10" db="EMBL/GenBank/DDBJ databases">
        <title>Effector identification in a new, highly contiguous assembly of the strawberry crown rot pathogen Phytophthora cactorum.</title>
        <authorList>
            <person name="Armitage A.D."/>
            <person name="Nellist C.F."/>
            <person name="Bates H."/>
            <person name="Vickerstaff R.J."/>
            <person name="Harrison R.J."/>
        </authorList>
    </citation>
    <scope>NUCLEOTIDE SEQUENCE</scope>
    <source>
        <strain evidence="1">15-7</strain>
        <strain evidence="2">4032</strain>
        <strain evidence="3">P415</strain>
    </source>
</reference>
<evidence type="ECO:0000313" key="1">
    <source>
        <dbReference type="EMBL" id="KAG2850311.1"/>
    </source>
</evidence>
<proteinExistence type="predicted"/>
<dbReference type="Proteomes" id="UP000697107">
    <property type="component" value="Unassembled WGS sequence"/>
</dbReference>
<dbReference type="Proteomes" id="UP000735874">
    <property type="component" value="Unassembled WGS sequence"/>
</dbReference>
<accession>A0A8T0YMI0</accession>
<name>A0A8T0YMI0_9STRA</name>
<dbReference type="AlphaFoldDB" id="A0A8T0YMI0"/>
<evidence type="ECO:0000313" key="4">
    <source>
        <dbReference type="Proteomes" id="UP000735874"/>
    </source>
</evidence>
<dbReference type="EMBL" id="RCMI01001563">
    <property type="protein sequence ID" value="KAG2883501.1"/>
    <property type="molecule type" value="Genomic_DNA"/>
</dbReference>
<dbReference type="EMBL" id="RCMG01000696">
    <property type="protein sequence ID" value="KAG2850311.1"/>
    <property type="molecule type" value="Genomic_DNA"/>
</dbReference>
<dbReference type="EMBL" id="RCML01001518">
    <property type="protein sequence ID" value="KAG2962014.1"/>
    <property type="molecule type" value="Genomic_DNA"/>
</dbReference>
<organism evidence="1 4">
    <name type="scientific">Phytophthora cactorum</name>
    <dbReference type="NCBI Taxonomy" id="29920"/>
    <lineage>
        <taxon>Eukaryota</taxon>
        <taxon>Sar</taxon>
        <taxon>Stramenopiles</taxon>
        <taxon>Oomycota</taxon>
        <taxon>Peronosporomycetes</taxon>
        <taxon>Peronosporales</taxon>
        <taxon>Peronosporaceae</taxon>
        <taxon>Phytophthora</taxon>
    </lineage>
</organism>
<protein>
    <submittedName>
        <fullName evidence="1">Uncharacterized protein</fullName>
    </submittedName>
</protein>
<gene>
    <name evidence="1" type="ORF">PC113_g16897</name>
    <name evidence="2" type="ORF">PC115_g21585</name>
    <name evidence="3" type="ORF">PC118_g21651</name>
</gene>